<keyword evidence="9" id="KW-1185">Reference proteome</keyword>
<feature type="transmembrane region" description="Helical" evidence="6">
    <location>
        <begin position="45"/>
        <end position="66"/>
    </location>
</feature>
<evidence type="ECO:0000256" key="1">
    <source>
        <dbReference type="ARBA" id="ARBA00004651"/>
    </source>
</evidence>
<evidence type="ECO:0000256" key="6">
    <source>
        <dbReference type="SAM" id="Phobius"/>
    </source>
</evidence>
<feature type="transmembrane region" description="Helical" evidence="6">
    <location>
        <begin position="111"/>
        <end position="129"/>
    </location>
</feature>
<dbReference type="InterPro" id="IPR036259">
    <property type="entry name" value="MFS_trans_sf"/>
</dbReference>
<feature type="transmembrane region" description="Helical" evidence="6">
    <location>
        <begin position="164"/>
        <end position="186"/>
    </location>
</feature>
<feature type="domain" description="Major facilitator superfamily (MFS) profile" evidence="7">
    <location>
        <begin position="3"/>
        <end position="390"/>
    </location>
</feature>
<dbReference type="PANTHER" id="PTHR43124">
    <property type="entry name" value="PURINE EFFLUX PUMP PBUE"/>
    <property type="match status" value="1"/>
</dbReference>
<gene>
    <name evidence="8" type="ORF">SAMN04489810_3079</name>
</gene>
<feature type="transmembrane region" description="Helical" evidence="6">
    <location>
        <begin position="365"/>
        <end position="383"/>
    </location>
</feature>
<dbReference type="EMBL" id="LT629692">
    <property type="protein sequence ID" value="SDH44907.1"/>
    <property type="molecule type" value="Genomic_DNA"/>
</dbReference>
<dbReference type="AlphaFoldDB" id="A0A1G8CHG8"/>
<dbReference type="PANTHER" id="PTHR43124:SF3">
    <property type="entry name" value="CHLORAMPHENICOL EFFLUX PUMP RV0191"/>
    <property type="match status" value="1"/>
</dbReference>
<evidence type="ECO:0000256" key="4">
    <source>
        <dbReference type="ARBA" id="ARBA00022989"/>
    </source>
</evidence>
<name>A0A1G8CHG8_9MICO</name>
<dbReference type="GO" id="GO:0022857">
    <property type="term" value="F:transmembrane transporter activity"/>
    <property type="evidence" value="ECO:0007669"/>
    <property type="project" value="InterPro"/>
</dbReference>
<feature type="transmembrane region" description="Helical" evidence="6">
    <location>
        <begin position="274"/>
        <end position="291"/>
    </location>
</feature>
<dbReference type="STRING" id="370764.SAMN04489810_3079"/>
<reference evidence="8 9" key="1">
    <citation type="submission" date="2016-10" db="EMBL/GenBank/DDBJ databases">
        <authorList>
            <person name="de Groot N.N."/>
        </authorList>
    </citation>
    <scope>NUCLEOTIDE SEQUENCE [LARGE SCALE GENOMIC DNA]</scope>
    <source>
        <strain evidence="8 9">DSM 23142</strain>
    </source>
</reference>
<dbReference type="GO" id="GO:0005886">
    <property type="term" value="C:plasma membrane"/>
    <property type="evidence" value="ECO:0007669"/>
    <property type="project" value="UniProtKB-SubCell"/>
</dbReference>
<evidence type="ECO:0000256" key="3">
    <source>
        <dbReference type="ARBA" id="ARBA00022692"/>
    </source>
</evidence>
<accession>A0A1G8CHG8</accession>
<dbReference type="InterPro" id="IPR011701">
    <property type="entry name" value="MFS"/>
</dbReference>
<dbReference type="Proteomes" id="UP000199009">
    <property type="component" value="Chromosome I"/>
</dbReference>
<evidence type="ECO:0000256" key="2">
    <source>
        <dbReference type="ARBA" id="ARBA00022475"/>
    </source>
</evidence>
<dbReference type="Gene3D" id="1.20.1250.20">
    <property type="entry name" value="MFS general substrate transporter like domains"/>
    <property type="match status" value="2"/>
</dbReference>
<keyword evidence="5 6" id="KW-0472">Membrane</keyword>
<evidence type="ECO:0000313" key="8">
    <source>
        <dbReference type="EMBL" id="SDH44907.1"/>
    </source>
</evidence>
<comment type="subcellular location">
    <subcellularLocation>
        <location evidence="1">Cell membrane</location>
        <topology evidence="1">Multi-pass membrane protein</topology>
    </subcellularLocation>
</comment>
<sequence length="399" mass="41018">MGALLSLAIGSFGIGMTEFVVMGLLPNIAQDLMPAQWATNPEGAIAQAGTLISLYALGVVVGAPTIAASVARFPRHRVMIVLALALTLFNALTFVAPTFELVAASRFLAGLPHGAYFGIGALVAADVLGPGKRAKGVAFVLTGLTIANVVGVPLGTLLGQQLGWRAAFVVVAAIFAAATICIGFFVPQHPGDPVRTLRAELAVFRIGQVWLTLGVGAIGFGGFFAVYSYVAPMITEITGSPEWVVPIILILMGLGMTVGNIVGGYLADLDLKRTMVYGLIALAVVLGALALTVQWLLVLGFFVFATGLVSSALSPAIQTRLMDVAGDNQSIAAALNHSSLNLGNSLGAFLGGAVIALGWGFVAPAWAGVALALGGLAIALISFRIERRSTPARELVTAS</sequence>
<evidence type="ECO:0000256" key="5">
    <source>
        <dbReference type="ARBA" id="ARBA00023136"/>
    </source>
</evidence>
<evidence type="ECO:0000313" key="9">
    <source>
        <dbReference type="Proteomes" id="UP000199009"/>
    </source>
</evidence>
<feature type="transmembrane region" description="Helical" evidence="6">
    <location>
        <begin position="7"/>
        <end position="25"/>
    </location>
</feature>
<dbReference type="Pfam" id="PF07690">
    <property type="entry name" value="MFS_1"/>
    <property type="match status" value="1"/>
</dbReference>
<feature type="transmembrane region" description="Helical" evidence="6">
    <location>
        <begin position="78"/>
        <end position="99"/>
    </location>
</feature>
<dbReference type="InterPro" id="IPR020846">
    <property type="entry name" value="MFS_dom"/>
</dbReference>
<dbReference type="CDD" id="cd17324">
    <property type="entry name" value="MFS_NepI_like"/>
    <property type="match status" value="1"/>
</dbReference>
<keyword evidence="4 6" id="KW-1133">Transmembrane helix</keyword>
<dbReference type="InterPro" id="IPR050189">
    <property type="entry name" value="MFS_Efflux_Transporters"/>
</dbReference>
<feature type="transmembrane region" description="Helical" evidence="6">
    <location>
        <begin position="136"/>
        <end position="158"/>
    </location>
</feature>
<dbReference type="PROSITE" id="PS50850">
    <property type="entry name" value="MFS"/>
    <property type="match status" value="1"/>
</dbReference>
<feature type="transmembrane region" description="Helical" evidence="6">
    <location>
        <begin position="338"/>
        <end position="359"/>
    </location>
</feature>
<protein>
    <submittedName>
        <fullName evidence="8">MFS transporter, DHA1 family, arabinose polymer transporter</fullName>
    </submittedName>
</protein>
<feature type="transmembrane region" description="Helical" evidence="6">
    <location>
        <begin position="207"/>
        <end position="231"/>
    </location>
</feature>
<organism evidence="8 9">
    <name type="scientific">Microbacterium pygmaeum</name>
    <dbReference type="NCBI Taxonomy" id="370764"/>
    <lineage>
        <taxon>Bacteria</taxon>
        <taxon>Bacillati</taxon>
        <taxon>Actinomycetota</taxon>
        <taxon>Actinomycetes</taxon>
        <taxon>Micrococcales</taxon>
        <taxon>Microbacteriaceae</taxon>
        <taxon>Microbacterium</taxon>
    </lineage>
</organism>
<dbReference type="RefSeq" id="WP_172825705.1">
    <property type="nucleotide sequence ID" value="NZ_LT629692.1"/>
</dbReference>
<keyword evidence="2" id="KW-1003">Cell membrane</keyword>
<dbReference type="SUPFAM" id="SSF103473">
    <property type="entry name" value="MFS general substrate transporter"/>
    <property type="match status" value="1"/>
</dbReference>
<feature type="transmembrane region" description="Helical" evidence="6">
    <location>
        <begin position="297"/>
        <end position="317"/>
    </location>
</feature>
<proteinExistence type="predicted"/>
<keyword evidence="3 6" id="KW-0812">Transmembrane</keyword>
<feature type="transmembrane region" description="Helical" evidence="6">
    <location>
        <begin position="243"/>
        <end position="267"/>
    </location>
</feature>
<evidence type="ECO:0000259" key="7">
    <source>
        <dbReference type="PROSITE" id="PS50850"/>
    </source>
</evidence>